<organism evidence="2 3">
    <name type="scientific">Oxytricha trifallax</name>
    <dbReference type="NCBI Taxonomy" id="1172189"/>
    <lineage>
        <taxon>Eukaryota</taxon>
        <taxon>Sar</taxon>
        <taxon>Alveolata</taxon>
        <taxon>Ciliophora</taxon>
        <taxon>Intramacronucleata</taxon>
        <taxon>Spirotrichea</taxon>
        <taxon>Stichotrichia</taxon>
        <taxon>Sporadotrichida</taxon>
        <taxon>Oxytrichidae</taxon>
        <taxon>Oxytrichinae</taxon>
        <taxon>Oxytricha</taxon>
    </lineage>
</organism>
<evidence type="ECO:0000313" key="3">
    <source>
        <dbReference type="Proteomes" id="UP000053232"/>
    </source>
</evidence>
<reference evidence="3" key="1">
    <citation type="journal article" date="2014" name="Cell">
        <title>The Architecture of a Scrambled Genome Reveals Massive Levels of Genomic Rearrangement during Development.</title>
        <authorList>
            <person name="Chen X."/>
            <person name="Bracht J.R."/>
            <person name="Goldman A.D."/>
            <person name="Dolzhenko E."/>
            <person name="Clay D.M."/>
            <person name="Swart E.C."/>
            <person name="Perlman D.H."/>
            <person name="Doak T.G."/>
            <person name="Stuart A."/>
            <person name="Amemiya C.T."/>
            <person name="Sebra R.P."/>
            <person name="Landweber L.F."/>
        </authorList>
    </citation>
    <scope>NUCLEOTIDE SEQUENCE [LARGE SCALE GENOMIC DNA]</scope>
    <source>
        <strain evidence="3">JRB310</strain>
    </source>
</reference>
<keyword evidence="3" id="KW-1185">Reference proteome</keyword>
<protein>
    <submittedName>
        <fullName evidence="2">Uncharacterized protein</fullName>
    </submittedName>
</protein>
<comment type="caution">
    <text evidence="2">The sequence shown here is derived from an EMBL/GenBank/DDBJ whole genome shotgun (WGS) entry which is preliminary data.</text>
</comment>
<gene>
    <name evidence="2" type="ORF">OXYTRIMIC_256</name>
</gene>
<feature type="coiled-coil region" evidence="1">
    <location>
        <begin position="195"/>
        <end position="222"/>
    </location>
</feature>
<dbReference type="EMBL" id="ARYC01017919">
    <property type="protein sequence ID" value="KEJ82521.1"/>
    <property type="molecule type" value="Genomic_DNA"/>
</dbReference>
<keyword evidence="1" id="KW-0175">Coiled coil</keyword>
<proteinExistence type="predicted"/>
<sequence>MTNRNLKQERRQLQQQIYELKVLAQDRSNIIRDKDVTILKQDKTIDLKKFEIEKLSTTIIILQDQLQELQNKESEAQIFKEKYYGQSQILKAIYQVNHDINVLRQMSDQANESLIRKVNEACPFQFTYQLKDSYPPLFLESYLISKTEEFSETYMYNAKAIHQQNLKEILDFIQISLTHATDLRQIYGQTIDSLNQNQNENRNQLIESIKEEINRLDIAKIEELIELVQDYIDQTPK</sequence>
<name>A0A073HZB5_9SPIT</name>
<feature type="coiled-coil region" evidence="1">
    <location>
        <begin position="52"/>
        <end position="82"/>
    </location>
</feature>
<evidence type="ECO:0000256" key="1">
    <source>
        <dbReference type="SAM" id="Coils"/>
    </source>
</evidence>
<dbReference type="AlphaFoldDB" id="A0A073HZB5"/>
<dbReference type="Proteomes" id="UP000053232">
    <property type="component" value="Unassembled WGS sequence"/>
</dbReference>
<accession>A0A073HZB5</accession>
<evidence type="ECO:0000313" key="2">
    <source>
        <dbReference type="EMBL" id="KEJ82521.1"/>
    </source>
</evidence>